<evidence type="ECO:0000313" key="7">
    <source>
        <dbReference type="Proteomes" id="UP000287330"/>
    </source>
</evidence>
<proteinExistence type="predicted"/>
<organism evidence="6 7">
    <name type="scientific">Idiomarina fontislapidosi</name>
    <dbReference type="NCBI Taxonomy" id="263723"/>
    <lineage>
        <taxon>Bacteria</taxon>
        <taxon>Pseudomonadati</taxon>
        <taxon>Pseudomonadota</taxon>
        <taxon>Gammaproteobacteria</taxon>
        <taxon>Alteromonadales</taxon>
        <taxon>Idiomarinaceae</taxon>
        <taxon>Idiomarina</taxon>
    </lineage>
</organism>
<dbReference type="GO" id="GO:0009396">
    <property type="term" value="P:folic acid-containing compound biosynthetic process"/>
    <property type="evidence" value="ECO:0007669"/>
    <property type="project" value="InterPro"/>
</dbReference>
<name>A0A432XRP9_9GAMM</name>
<dbReference type="PRINTS" id="PR00095">
    <property type="entry name" value="ANTSNTHASEI"/>
</dbReference>
<dbReference type="SUPFAM" id="SSF56322">
    <property type="entry name" value="ADC synthase"/>
    <property type="match status" value="1"/>
</dbReference>
<dbReference type="RefSeq" id="WP_110575683.1">
    <property type="nucleotide sequence ID" value="NZ_PIPV01000010.1"/>
</dbReference>
<dbReference type="PANTHER" id="PTHR11236:SF50">
    <property type="entry name" value="AMINODEOXYCHORISMATE SYNTHASE COMPONENT 1"/>
    <property type="match status" value="1"/>
</dbReference>
<feature type="domain" description="Anthranilate synthase component I N-terminal" evidence="5">
    <location>
        <begin position="31"/>
        <end position="171"/>
    </location>
</feature>
<evidence type="ECO:0000256" key="3">
    <source>
        <dbReference type="SAM" id="MobiDB-lite"/>
    </source>
</evidence>
<keyword evidence="7" id="KW-1185">Reference proteome</keyword>
<gene>
    <name evidence="6" type="primary">pabB</name>
    <name evidence="6" type="ORF">CWE25_10750</name>
</gene>
<dbReference type="Pfam" id="PF00425">
    <property type="entry name" value="Chorismate_bind"/>
    <property type="match status" value="1"/>
</dbReference>
<dbReference type="InterPro" id="IPR005802">
    <property type="entry name" value="ADC_synth_comp_1"/>
</dbReference>
<dbReference type="InterPro" id="IPR019999">
    <property type="entry name" value="Anth_synth_I-like"/>
</dbReference>
<dbReference type="Pfam" id="PF04715">
    <property type="entry name" value="Anth_synt_I_N"/>
    <property type="match status" value="1"/>
</dbReference>
<dbReference type="NCBIfam" id="TIGR00553">
    <property type="entry name" value="pabB"/>
    <property type="match status" value="1"/>
</dbReference>
<dbReference type="AlphaFoldDB" id="A0A432XRP9"/>
<evidence type="ECO:0000259" key="5">
    <source>
        <dbReference type="Pfam" id="PF04715"/>
    </source>
</evidence>
<evidence type="ECO:0000259" key="4">
    <source>
        <dbReference type="Pfam" id="PF00425"/>
    </source>
</evidence>
<reference evidence="7" key="1">
    <citation type="journal article" date="2018" name="Front. Microbiol.">
        <title>Genome-Based Analysis Reveals the Taxonomy and Diversity of the Family Idiomarinaceae.</title>
        <authorList>
            <person name="Liu Y."/>
            <person name="Lai Q."/>
            <person name="Shao Z."/>
        </authorList>
    </citation>
    <scope>NUCLEOTIDE SEQUENCE [LARGE SCALE GENOMIC DNA]</scope>
    <source>
        <strain evidence="7">F23</strain>
    </source>
</reference>
<dbReference type="PANTHER" id="PTHR11236">
    <property type="entry name" value="AMINOBENZOATE/ANTHRANILATE SYNTHASE"/>
    <property type="match status" value="1"/>
</dbReference>
<sequence length="475" mass="53108">MQLTLRELTDQRIPKQSASAEEWDHWVTQRFATIEQTDYSLWLDSAAFEHPNSRYHLLLKHPEYILSAREHTTTLSKVAKNTRLELACTDNSFIGAASQIHQQLQQQVEVNGDSSELPFCGGLAGLMGYDLGRQLERLPTLNAAEYATDDAVFGVYLNSLIIDKHEKRVFLLAPAEEFAEQQHAWLTPVSHQSESFKLMSSWQSNMSAQEYLARFDAVKAYLAAGDCYQINLAQRFTAQYSGSEWLAYLRLRDSNRAPFSAFMRLPTSCLLSVSPERFISVSATGYVETKPIKGTRPRSTSAEQDDANRQALAHAEKDRAENLMIVDLLRNDLSKHCQAGSVKVPKLFAIESFPAVHHLVSTIEGQLKQQSDTFLLWGGAFPGGSITGAPKVRAMEIIEELEPHRRNAYCGSIGYVSITGASDSSITIRTLVAERNTLHCWAGGGLVYDSNGQEEYQETFDKVARILPTLESPHD</sequence>
<feature type="region of interest" description="Disordered" evidence="3">
    <location>
        <begin position="291"/>
        <end position="311"/>
    </location>
</feature>
<keyword evidence="2" id="KW-0808">Transferase</keyword>
<dbReference type="GO" id="GO:0000162">
    <property type="term" value="P:L-tryptophan biosynthetic process"/>
    <property type="evidence" value="ECO:0007669"/>
    <property type="project" value="TreeGrafter"/>
</dbReference>
<evidence type="ECO:0000256" key="1">
    <source>
        <dbReference type="ARBA" id="ARBA00013139"/>
    </source>
</evidence>
<dbReference type="InterPro" id="IPR006805">
    <property type="entry name" value="Anth_synth_I_N"/>
</dbReference>
<dbReference type="InterPro" id="IPR015890">
    <property type="entry name" value="Chorismate_C"/>
</dbReference>
<dbReference type="Gene3D" id="3.60.120.10">
    <property type="entry name" value="Anthranilate synthase"/>
    <property type="match status" value="1"/>
</dbReference>
<dbReference type="InterPro" id="IPR005801">
    <property type="entry name" value="ADC_synthase"/>
</dbReference>
<feature type="domain" description="Chorismate-utilising enzyme C-terminal" evidence="4">
    <location>
        <begin position="208"/>
        <end position="462"/>
    </location>
</feature>
<comment type="caution">
    <text evidence="6">The sequence shown here is derived from an EMBL/GenBank/DDBJ whole genome shotgun (WGS) entry which is preliminary data.</text>
</comment>
<dbReference type="GO" id="GO:0046820">
    <property type="term" value="F:4-amino-4-deoxychorismate synthase activity"/>
    <property type="evidence" value="ECO:0007669"/>
    <property type="project" value="UniProtKB-EC"/>
</dbReference>
<dbReference type="EC" id="2.6.1.85" evidence="1"/>
<accession>A0A432XRP9</accession>
<dbReference type="OrthoDB" id="9803598at2"/>
<dbReference type="Proteomes" id="UP000287330">
    <property type="component" value="Unassembled WGS sequence"/>
</dbReference>
<evidence type="ECO:0000256" key="2">
    <source>
        <dbReference type="ARBA" id="ARBA00022679"/>
    </source>
</evidence>
<evidence type="ECO:0000313" key="6">
    <source>
        <dbReference type="EMBL" id="RUO51409.1"/>
    </source>
</evidence>
<dbReference type="EMBL" id="PIPV01000010">
    <property type="protein sequence ID" value="RUO51409.1"/>
    <property type="molecule type" value="Genomic_DNA"/>
</dbReference>
<protein>
    <recommendedName>
        <fullName evidence="1">aminodeoxychorismate synthase</fullName>
        <ecNumber evidence="1">2.6.1.85</ecNumber>
    </recommendedName>
</protein>